<dbReference type="InterPro" id="IPR009080">
    <property type="entry name" value="tRNAsynth_Ia_anticodon-bd"/>
</dbReference>
<evidence type="ECO:0000256" key="3">
    <source>
        <dbReference type="ARBA" id="ARBA00022598"/>
    </source>
</evidence>
<dbReference type="Pfam" id="PF00133">
    <property type="entry name" value="tRNA-synt_1"/>
    <property type="match status" value="2"/>
</dbReference>
<sequence>MVNVPEKPSIDGIEARWMQQWDTEGTYRFDRSAGRDEVFAIDTPPPTVSGSLHIGHVFSYTHTDTIARYHRMRGKQVFYPIGWDDNGLATERRVQNVTGVRCDPSLPFEPGFAAPFNGDVPKDHRAVPVSRPNFVDLCRTITHIDEQAFEDLFRRLGLSVDWSLLYTTIGETARRTSQRAFVRNLARGEAYQQDAPTLYDIDERTAVAQAEMEDRDMPGAYHRLAFHREGGAEDLLIDTTRPELLASCVALVAHPDDARYQPLFGTTVTTPLYGVAVPVLAHRLADPEKGTGIAMICTFGDVTDVTWWRELNLTNRALIGFDGVFAGETPEWIASATGATNYEQIAGRAPKQAQRLVVEQLRASGEMIGEPRAITHPVKFYERGSRPLEIVATRQWYIRNGGRDQQLRDALVRRGSELAWHPTFMQHRYDNWVGGLNGDWLISRQRYFGVPLPLWYRLDAEGNTDYSQVLVPTEDRLPVDPSTDCPAGFDDSQRGVPGGFVGDPDVMDTWATSSLTPQIAGKWEDDADLFARVFPMDVRPQGHDIIRTWLFSTVVRSHHEHGCVPWRNASLSGWILDPDRKKMSKSKGNVVTPMHLLEQYGTDAVRYWAASGRPGVDTAFDEGQMKIGRKLATKLLNATKFVLGFDESAAGEPTSPLDLLMLERVNAVAAEATAAFEEFDYARALERTESVFWWFCDDYVELVKGRAYAGDPSSVGALRLALSVFQRLFAPFLPFATEEVWSWWQSGSVHSQPWPAELLTGADLTALDTTCEVLAAIRRTKTEAKTSQRSEVAVLTVGGPASLLEALSVGVADLCTAGSVRDFRLESGAPALEIRVELAPIEA</sequence>
<dbReference type="InterPro" id="IPR013155">
    <property type="entry name" value="M/V/L/I-tRNA-synth_anticd-bd"/>
</dbReference>
<dbReference type="EC" id="6.1.1.9" evidence="1"/>
<dbReference type="Gene3D" id="3.40.50.620">
    <property type="entry name" value="HUPs"/>
    <property type="match status" value="2"/>
</dbReference>
<keyword evidence="7" id="KW-0030">Aminoacyl-tRNA synthetase</keyword>
<dbReference type="InterPro" id="IPR048044">
    <property type="entry name" value="Valyl-tRNA_ligase_actino"/>
</dbReference>
<dbReference type="GO" id="GO:0006438">
    <property type="term" value="P:valyl-tRNA aminoacylation"/>
    <property type="evidence" value="ECO:0007669"/>
    <property type="project" value="InterPro"/>
</dbReference>
<reference evidence="12" key="1">
    <citation type="submission" date="2020-05" db="EMBL/GenBank/DDBJ databases">
        <authorList>
            <person name="Chiriac C."/>
            <person name="Salcher M."/>
            <person name="Ghai R."/>
            <person name="Kavagutti S V."/>
        </authorList>
    </citation>
    <scope>NUCLEOTIDE SEQUENCE</scope>
</reference>
<keyword evidence="3" id="KW-0436">Ligase</keyword>
<dbReference type="SUPFAM" id="SSF47323">
    <property type="entry name" value="Anticodon-binding domain of a subclass of class I aminoacyl-tRNA synthetases"/>
    <property type="match status" value="1"/>
</dbReference>
<dbReference type="CDD" id="cd07962">
    <property type="entry name" value="Anticodon_Ia_Val"/>
    <property type="match status" value="1"/>
</dbReference>
<dbReference type="NCBIfam" id="NF009687">
    <property type="entry name" value="PRK13208.1"/>
    <property type="match status" value="1"/>
</dbReference>
<dbReference type="PANTHER" id="PTHR11946:SF93">
    <property type="entry name" value="VALINE--TRNA LIGASE, CHLOROPLASTIC_MITOCHONDRIAL 2"/>
    <property type="match status" value="1"/>
</dbReference>
<gene>
    <name evidence="12" type="ORF">UFOPK2806_00967</name>
</gene>
<dbReference type="PRINTS" id="PR00986">
    <property type="entry name" value="TRNASYNTHVAL"/>
</dbReference>
<evidence type="ECO:0000256" key="2">
    <source>
        <dbReference type="ARBA" id="ARBA00022490"/>
    </source>
</evidence>
<dbReference type="InterPro" id="IPR009008">
    <property type="entry name" value="Val/Leu/Ile-tRNA-synth_edit"/>
</dbReference>
<evidence type="ECO:0000256" key="4">
    <source>
        <dbReference type="ARBA" id="ARBA00022741"/>
    </source>
</evidence>
<evidence type="ECO:0000256" key="5">
    <source>
        <dbReference type="ARBA" id="ARBA00022840"/>
    </source>
</evidence>
<feature type="domain" description="Methionyl/Valyl/Leucyl/Isoleucyl-tRNA synthetase anticodon-binding" evidence="11">
    <location>
        <begin position="660"/>
        <end position="794"/>
    </location>
</feature>
<feature type="domain" description="Aminoacyl-tRNA synthetase class Ia" evidence="10">
    <location>
        <begin position="128"/>
        <end position="619"/>
    </location>
</feature>
<accession>A0A6J6TRG9</accession>
<evidence type="ECO:0000256" key="6">
    <source>
        <dbReference type="ARBA" id="ARBA00022917"/>
    </source>
</evidence>
<evidence type="ECO:0000256" key="1">
    <source>
        <dbReference type="ARBA" id="ARBA00013169"/>
    </source>
</evidence>
<dbReference type="GO" id="GO:0005829">
    <property type="term" value="C:cytosol"/>
    <property type="evidence" value="ECO:0007669"/>
    <property type="project" value="TreeGrafter"/>
</dbReference>
<keyword evidence="4" id="KW-0547">Nucleotide-binding</keyword>
<dbReference type="AlphaFoldDB" id="A0A6J6TRG9"/>
<keyword evidence="5" id="KW-0067">ATP-binding</keyword>
<dbReference type="HAMAP" id="MF_02005">
    <property type="entry name" value="Val_tRNA_synth_type2"/>
    <property type="match status" value="1"/>
</dbReference>
<feature type="domain" description="Aminoacyl-tRNA synthetase class Ia" evidence="10">
    <location>
        <begin position="17"/>
        <end position="98"/>
    </location>
</feature>
<dbReference type="GO" id="GO:0002161">
    <property type="term" value="F:aminoacyl-tRNA deacylase activity"/>
    <property type="evidence" value="ECO:0007669"/>
    <property type="project" value="InterPro"/>
</dbReference>
<dbReference type="SUPFAM" id="SSF52374">
    <property type="entry name" value="Nucleotidylyl transferase"/>
    <property type="match status" value="1"/>
</dbReference>
<dbReference type="InterPro" id="IPR002303">
    <property type="entry name" value="Valyl-tRNA_ligase"/>
</dbReference>
<protein>
    <recommendedName>
        <fullName evidence="1">valine--tRNA ligase</fullName>
        <ecNumber evidence="1">6.1.1.9</ecNumber>
    </recommendedName>
    <alternativeName>
        <fullName evidence="8">Valyl-tRNA synthetase</fullName>
    </alternativeName>
</protein>
<evidence type="ECO:0000256" key="7">
    <source>
        <dbReference type="ARBA" id="ARBA00023146"/>
    </source>
</evidence>
<evidence type="ECO:0000313" key="12">
    <source>
        <dbReference type="EMBL" id="CAB4750121.1"/>
    </source>
</evidence>
<name>A0A6J6TRG9_9ZZZZ</name>
<evidence type="ECO:0000256" key="8">
    <source>
        <dbReference type="ARBA" id="ARBA00029936"/>
    </source>
</evidence>
<evidence type="ECO:0000259" key="10">
    <source>
        <dbReference type="Pfam" id="PF00133"/>
    </source>
</evidence>
<dbReference type="InterPro" id="IPR001412">
    <property type="entry name" value="aa-tRNA-synth_I_CS"/>
</dbReference>
<dbReference type="PANTHER" id="PTHR11946">
    <property type="entry name" value="VALYL-TRNA SYNTHETASES"/>
    <property type="match status" value="1"/>
</dbReference>
<keyword evidence="6" id="KW-0648">Protein biosynthesis</keyword>
<dbReference type="GO" id="GO:0004832">
    <property type="term" value="F:valine-tRNA ligase activity"/>
    <property type="evidence" value="ECO:0007669"/>
    <property type="project" value="UniProtKB-EC"/>
</dbReference>
<dbReference type="InterPro" id="IPR014729">
    <property type="entry name" value="Rossmann-like_a/b/a_fold"/>
</dbReference>
<dbReference type="InterPro" id="IPR002300">
    <property type="entry name" value="aa-tRNA-synth_Ia"/>
</dbReference>
<proteinExistence type="inferred from homology"/>
<evidence type="ECO:0000259" key="11">
    <source>
        <dbReference type="Pfam" id="PF08264"/>
    </source>
</evidence>
<dbReference type="SUPFAM" id="SSF50677">
    <property type="entry name" value="ValRS/IleRS/LeuRS editing domain"/>
    <property type="match status" value="1"/>
</dbReference>
<dbReference type="PROSITE" id="PS00178">
    <property type="entry name" value="AA_TRNA_LIGASE_I"/>
    <property type="match status" value="1"/>
</dbReference>
<comment type="catalytic activity">
    <reaction evidence="9">
        <text>tRNA(Val) + L-valine + ATP = L-valyl-tRNA(Val) + AMP + diphosphate</text>
        <dbReference type="Rhea" id="RHEA:10704"/>
        <dbReference type="Rhea" id="RHEA-COMP:9672"/>
        <dbReference type="Rhea" id="RHEA-COMP:9708"/>
        <dbReference type="ChEBI" id="CHEBI:30616"/>
        <dbReference type="ChEBI" id="CHEBI:33019"/>
        <dbReference type="ChEBI" id="CHEBI:57762"/>
        <dbReference type="ChEBI" id="CHEBI:78442"/>
        <dbReference type="ChEBI" id="CHEBI:78537"/>
        <dbReference type="ChEBI" id="CHEBI:456215"/>
        <dbReference type="EC" id="6.1.1.9"/>
    </reaction>
</comment>
<dbReference type="InterPro" id="IPR033705">
    <property type="entry name" value="Anticodon_Ia_Val"/>
</dbReference>
<keyword evidence="2" id="KW-0963">Cytoplasm</keyword>
<dbReference type="InterPro" id="IPR022874">
    <property type="entry name" value="Valine-tRNA_ligase_type_2"/>
</dbReference>
<organism evidence="12">
    <name type="scientific">freshwater metagenome</name>
    <dbReference type="NCBI Taxonomy" id="449393"/>
    <lineage>
        <taxon>unclassified sequences</taxon>
        <taxon>metagenomes</taxon>
        <taxon>ecological metagenomes</taxon>
    </lineage>
</organism>
<dbReference type="GO" id="GO:0005524">
    <property type="term" value="F:ATP binding"/>
    <property type="evidence" value="ECO:0007669"/>
    <property type="project" value="UniProtKB-KW"/>
</dbReference>
<dbReference type="Gene3D" id="1.10.730.10">
    <property type="entry name" value="Isoleucyl-tRNA Synthetase, Domain 1"/>
    <property type="match status" value="1"/>
</dbReference>
<dbReference type="EMBL" id="CAEZYY010000009">
    <property type="protein sequence ID" value="CAB4750121.1"/>
    <property type="molecule type" value="Genomic_DNA"/>
</dbReference>
<dbReference type="NCBIfam" id="NF000540">
    <property type="entry name" value="alt_ValS"/>
    <property type="match status" value="1"/>
</dbReference>
<evidence type="ECO:0000256" key="9">
    <source>
        <dbReference type="ARBA" id="ARBA00047552"/>
    </source>
</evidence>
<dbReference type="Pfam" id="PF08264">
    <property type="entry name" value="Anticodon_1"/>
    <property type="match status" value="1"/>
</dbReference>